<feature type="compositionally biased region" description="Basic and acidic residues" evidence="9">
    <location>
        <begin position="1491"/>
        <end position="1541"/>
    </location>
</feature>
<dbReference type="InterPro" id="IPR001101">
    <property type="entry name" value="Plectin_repeat"/>
</dbReference>
<dbReference type="InterPro" id="IPR002017">
    <property type="entry name" value="Spectrin_repeat"/>
</dbReference>
<feature type="compositionally biased region" description="Low complexity" evidence="9">
    <location>
        <begin position="3443"/>
        <end position="3457"/>
    </location>
</feature>
<reference evidence="13" key="1">
    <citation type="submission" date="2020-10" db="EMBL/GenBank/DDBJ databases">
        <authorList>
            <person name="Kikuchi T."/>
        </authorList>
    </citation>
    <scope>NUCLEOTIDE SEQUENCE</scope>
    <source>
        <strain evidence="13">NKZ352</strain>
    </source>
</reference>
<dbReference type="GO" id="GO:0030056">
    <property type="term" value="C:hemidesmosome"/>
    <property type="evidence" value="ECO:0007669"/>
    <property type="project" value="TreeGrafter"/>
</dbReference>
<feature type="coiled-coil region" evidence="8">
    <location>
        <begin position="4406"/>
        <end position="4436"/>
    </location>
</feature>
<evidence type="ECO:0000256" key="6">
    <source>
        <dbReference type="ARBA" id="ARBA00023212"/>
    </source>
</evidence>
<keyword evidence="2 7" id="KW-0728">SH3 domain</keyword>
<feature type="compositionally biased region" description="Low complexity" evidence="9">
    <location>
        <begin position="7061"/>
        <end position="7075"/>
    </location>
</feature>
<dbReference type="Gene3D" id="1.10.418.10">
    <property type="entry name" value="Calponin-like domain"/>
    <property type="match status" value="1"/>
</dbReference>
<evidence type="ECO:0000313" key="14">
    <source>
        <dbReference type="Proteomes" id="UP000835052"/>
    </source>
</evidence>
<dbReference type="SMART" id="SM00243">
    <property type="entry name" value="GAS2"/>
    <property type="match status" value="1"/>
</dbReference>
<dbReference type="CDD" id="cd00176">
    <property type="entry name" value="SPEC"/>
    <property type="match status" value="10"/>
</dbReference>
<dbReference type="PANTHER" id="PTHR23169">
    <property type="entry name" value="ENVOPLAKIN"/>
    <property type="match status" value="1"/>
</dbReference>
<feature type="coiled-coil region" evidence="8">
    <location>
        <begin position="1216"/>
        <end position="1270"/>
    </location>
</feature>
<feature type="region of interest" description="Disordered" evidence="9">
    <location>
        <begin position="210"/>
        <end position="256"/>
    </location>
</feature>
<dbReference type="SUPFAM" id="SSF75399">
    <property type="entry name" value="Plakin repeat"/>
    <property type="match status" value="11"/>
</dbReference>
<dbReference type="Pfam" id="PF00307">
    <property type="entry name" value="CH"/>
    <property type="match status" value="1"/>
</dbReference>
<feature type="region of interest" description="Disordered" evidence="9">
    <location>
        <begin position="3478"/>
        <end position="3514"/>
    </location>
</feature>
<feature type="region of interest" description="Disordered" evidence="9">
    <location>
        <begin position="7013"/>
        <end position="7098"/>
    </location>
</feature>
<dbReference type="FunFam" id="1.10.418.10:FF:000022">
    <property type="entry name" value="Short stop, isoform K"/>
    <property type="match status" value="1"/>
</dbReference>
<keyword evidence="5" id="KW-0677">Repeat</keyword>
<gene>
    <name evidence="13" type="ORF">CAUJ_LOCUS144</name>
</gene>
<dbReference type="Pfam" id="PF00435">
    <property type="entry name" value="Spectrin"/>
    <property type="match status" value="6"/>
</dbReference>
<dbReference type="InterPro" id="IPR036872">
    <property type="entry name" value="CH_dom_sf"/>
</dbReference>
<keyword evidence="6" id="KW-0206">Cytoskeleton</keyword>
<feature type="coiled-coil region" evidence="8">
    <location>
        <begin position="4055"/>
        <end position="4082"/>
    </location>
</feature>
<dbReference type="Gene3D" id="1.20.58.60">
    <property type="match status" value="22"/>
</dbReference>
<feature type="coiled-coil region" evidence="8">
    <location>
        <begin position="4241"/>
        <end position="4316"/>
    </location>
</feature>
<dbReference type="Pfam" id="PF02187">
    <property type="entry name" value="GAS2"/>
    <property type="match status" value="1"/>
</dbReference>
<dbReference type="PROSITE" id="PS50002">
    <property type="entry name" value="SH3"/>
    <property type="match status" value="1"/>
</dbReference>
<keyword evidence="3" id="KW-0963">Cytoplasm</keyword>
<dbReference type="InterPro" id="IPR041615">
    <property type="entry name" value="Desmoplakin_SH3"/>
</dbReference>
<dbReference type="Gene3D" id="3.90.1290.10">
    <property type="entry name" value="Plakin repeat"/>
    <property type="match status" value="8"/>
</dbReference>
<dbReference type="GO" id="GO:0005198">
    <property type="term" value="F:structural molecule activity"/>
    <property type="evidence" value="ECO:0007669"/>
    <property type="project" value="TreeGrafter"/>
</dbReference>
<dbReference type="OrthoDB" id="2250192at2759"/>
<accession>A0A8S1GM21</accession>
<dbReference type="InterPro" id="IPR035915">
    <property type="entry name" value="Plakin_repeat_sf"/>
</dbReference>
<dbReference type="Gene3D" id="3.30.920.20">
    <property type="entry name" value="Gas2-like domain"/>
    <property type="match status" value="1"/>
</dbReference>
<dbReference type="FunFam" id="1.20.58.60:FF:000254">
    <property type="entry name" value="VAB-10B protein"/>
    <property type="match status" value="1"/>
</dbReference>
<dbReference type="Gene3D" id="2.30.30.40">
    <property type="entry name" value="SH3 Domains"/>
    <property type="match status" value="1"/>
</dbReference>
<dbReference type="GO" id="GO:0005737">
    <property type="term" value="C:cytoplasm"/>
    <property type="evidence" value="ECO:0007669"/>
    <property type="project" value="TreeGrafter"/>
</dbReference>
<feature type="compositionally biased region" description="Basic and acidic residues" evidence="9">
    <location>
        <begin position="217"/>
        <end position="249"/>
    </location>
</feature>
<evidence type="ECO:0000256" key="7">
    <source>
        <dbReference type="PROSITE-ProRule" id="PRU00192"/>
    </source>
</evidence>
<feature type="domain" description="GAR" evidence="12">
    <location>
        <begin position="6887"/>
        <end position="6959"/>
    </location>
</feature>
<evidence type="ECO:0000256" key="4">
    <source>
        <dbReference type="ARBA" id="ARBA00022553"/>
    </source>
</evidence>
<dbReference type="GO" id="GO:0005886">
    <property type="term" value="C:plasma membrane"/>
    <property type="evidence" value="ECO:0007669"/>
    <property type="project" value="UniProtKB-SubCell"/>
</dbReference>
<name>A0A8S1GM21_9PELO</name>
<organism evidence="13 14">
    <name type="scientific">Caenorhabditis auriculariae</name>
    <dbReference type="NCBI Taxonomy" id="2777116"/>
    <lineage>
        <taxon>Eukaryota</taxon>
        <taxon>Metazoa</taxon>
        <taxon>Ecdysozoa</taxon>
        <taxon>Nematoda</taxon>
        <taxon>Chromadorea</taxon>
        <taxon>Rhabditida</taxon>
        <taxon>Rhabditina</taxon>
        <taxon>Rhabditomorpha</taxon>
        <taxon>Rhabditoidea</taxon>
        <taxon>Rhabditidae</taxon>
        <taxon>Peloderinae</taxon>
        <taxon>Caenorhabditis</taxon>
    </lineage>
</organism>
<dbReference type="GO" id="GO:0005882">
    <property type="term" value="C:intermediate filament"/>
    <property type="evidence" value="ECO:0007669"/>
    <property type="project" value="TreeGrafter"/>
</dbReference>
<feature type="domain" description="SH3" evidence="10">
    <location>
        <begin position="897"/>
        <end position="954"/>
    </location>
</feature>
<evidence type="ECO:0000259" key="11">
    <source>
        <dbReference type="PROSITE" id="PS50021"/>
    </source>
</evidence>
<dbReference type="GO" id="GO:0042060">
    <property type="term" value="P:wound healing"/>
    <property type="evidence" value="ECO:0007669"/>
    <property type="project" value="TreeGrafter"/>
</dbReference>
<dbReference type="PROSITE" id="PS51460">
    <property type="entry name" value="GAR"/>
    <property type="match status" value="1"/>
</dbReference>
<dbReference type="Proteomes" id="UP000835052">
    <property type="component" value="Unassembled WGS sequence"/>
</dbReference>
<dbReference type="Gene3D" id="3.30.160.780">
    <property type="match status" value="1"/>
</dbReference>
<dbReference type="EMBL" id="CAJGYM010000001">
    <property type="protein sequence ID" value="CAD6184225.1"/>
    <property type="molecule type" value="Genomic_DNA"/>
</dbReference>
<evidence type="ECO:0000313" key="13">
    <source>
        <dbReference type="EMBL" id="CAD6184225.1"/>
    </source>
</evidence>
<sequence>MPIDKKEPPSSPEESFHAWLISFFGNDQEESSSTFLSFIIEWAHEIYVIWNRYLCGVVREHSLWWKSCESVTKGAVTVAAESVDDLVPPPGSRHSHACDFCGSYVWHATACLATASLLLFGFATTLTMYKVLRSYSKKAERKHESSRASQSGGDSKYYEEHHQHRNGGGSLGSANVYHQQQSRIGAENGQLLAADNKHLANAYHAGGGGFSESSSYETREHFERKVQRVKKTRSERERDRSRSSRRDEVSEVLQGSDATSARDALLQWARKVTEGYPRVNVTNFSSSWRDGLAFNAILHRYRPNLIDWNKISDPLVSNRERLDNAFAAAEREFGVSRLLDAEDVDTDHPDEKSLITYVSSLYNALPHRPGMSTLQQLQEQYVEEAREWREWVERATRLVDDRLLAGSATELIYELQRFREDDLPPRDEQRHRLAAVFDHIERQLGATQFYSVPKDLTTSELQRAWHDLLNSIDRRFDVLESHRRTEGNLNDLISRLTRGIGITNEKLDLILKRIEDVESRIDSSPPGAIEKTVSEIVEDLNLLEGPISGFFEDVDELKNNNHPEANDFYSQVYGLHQRRTTYLDRLTNQILVRLGVRTDTLRKENQSRLDSIRQSSFSRVEECIEWVRVRMEKLTSMEFLEDLETLEQMFEKHKLDNRDIQDFRQNVNECIARQMQVSEEDSIEYCELLRILESEYQQLRDLSAGRMLDLDSLIAFVRAAQLELVWVSEREEIEVTRNWSDIKQLDLPMLTNYYKQLLHEMELREKQYNDVHNQGAALLNQGHPAVHVIEVYLRTMQNQWDWLLALSKCLEEHLRDALNLKSFLEEAADAEAWMEEQSLRLENNYNRTDFSLEEGERFLRELDEIKEILNKYHGVLMALTDRCATISPLWQRGERISHPITVTALCDFNDKSITIKAGDDVVLLDNSDLIKWTVRDLSGIEGVVPSVVFRIPPPDGKLTAFLNRLLQQFEKLKKLWDKKHRMVRFNMVLNTMRTIQGWDLDTFNAIDPEQRDAIMRALNDDANKLLSELDPNDPLALRLREELRKTNEHFWNLLNASQRPPEPDWASQYDQKVNELLRKLEEAWRKLNDNVGKPVSRTTDELERVIVDHKAFEDALQSLDGDVANVKELFRQLPNPTPTQRVNNDRLNVLWDDLWDLSRMYVERIKVLESVLNGMIEVADIVKAHEITLNSFDDLPAALDKLRGHHSQLLEINMVLKQQQTVIDQLNKNVALLRQHVARTRLNENHHPDVDAIEEEVQKLNVRWENVNAQVAERLLAAERALQIQMVYRSEYETEMQWLDSVEATINRLRKPEELRPEEYQQQLDLLVSEYAQLQEHTQAIENVNKEGGKFIREAKIFDSKMSQYSDAIVGIHGPDVRLQFRRSKPQPKNGAQIVTEELEALNRRFAQLSSLILERRNTMQVLIQNWKRQKQEEEDRRRAEEEAKRRAFEAARLKALEDADRLRREREAAEAARRAAEDAERKRRLAEEAERARKAAEDAERRRREEEERRRREEEDRERERQRKLREDEDRRRREEEERRRRPKTPEFNINRPTVTHEVNVTEDPDDWEEAHPVHDIAKISEHEDEMQMYQEETVTKTQFYEMEGILHKQTGEILTFVEAIRQGLLDLHAGGGQFFDLLSGSKISLEKAAELGYIDGGFQEVLNSKWGIHHPESGESLTLLDAIQIGLYDPEIRQIRDINTREILSMYECTSKKIFNFDTMHKLIKMGILKLPPMGLAQAIEQGVLNTETGYFTGKYTKETMPIRDAIYNGYVQIVSSQQTPSIAITLTDAIENEFINANNGEFADRHTKDTFTLRDAVSKQNNLLNLHVAEIINTNENVRLTLGEAVVRNAINTRNGNFTDLQSRRSLSLNEAHREELICKPLTLTEMSARDLIDSTGHFVDRGTKQRHTLLGAIASGLLDAEVRHIVDPDEKDVISIAEALERGVLGADGKIILEKQQKEYRIVDAVREGLLTRRVRHSIFDVKGIQNTKTDQNMSFNEAVEAGAIIPNAERVVDLATQESYLFSDSKASQIVDAVLLELLTKPVGIKGDRGNFDLNLIRAVSKGIVDPTKGVFFNRSTKQEMSAREAYNHGLVNLRGAIQTAALFDVHPSLIATVKKADKKKRISRPGQTALDIPSDHVRVTIAEAMKQGIIDSRTQRFRQGEIDITLDDALSRGLIDPSSEWIVPERTKGAGPTIEEKTTETVTETGQQLAPKYYPDKNLEESVTTVKRVRTTETTALGGPGGVSVYRAITGGKGAIEVPANGYHIYEAERKGLIDLTTGRISAPNVDREISFAEGIEIGIIDGSTIFVRDPKTGRQIGVKEALKNNTLSKDGSITINGRSTNIEKAIEDKHIIIEAEPLVPYNNTTKKIIQIPSGSGPVISFRPVGQPVVEESEQSWEFDAHRGILIDHLSGDHLSLDQALSSGKLAPEDLSVRDALTGREMSFAEAEKWGIIDAKRGFYLDKSDNKRLSFTEAAQQQRVYPNGGVPENAGDAVHTTVKIQTRSQVAKKEALSSGLPLSENTLGKALALGWYDAQSGKFSNPDTDKPMTLKESIIKGLFNPYETTILDKRNNREVSLLEAIQLGIVDDNAGTVENTQTGEKLDLSLAVNAGLVKGKNFGDSLDSSMFSGRLDIGTGHYTQPSGGSVPLHEALRKNLVDNSSVVVRDPSSGKEYSYQEAVSRRIVDPERGLIHNHSTKESTSFPQALTTGVLASAHSNQRPSTHSRLVEQKLQLTPFAPHQGAASNGQDRHELVDVGGGKQVRIKVVKGEGGVEKGEYVDPTTGMKFTIQMHGDPFVTETKTSVKSSSQVQSVELEPHAEFVGIDRIRDKRNNRVMSLEDAKRMGLAKVDKKGKQMTRTYQVFRSAIQNAINRGVKDAHDEKISLEDAIRAGIVDIRNLTYHHPKSGESISLTQAANMGLIDVTLSEILPKGICHPGTNENISIKRAIDLGIVDPRTGEVHDPRTRQRLTWLDVLRTVYQAITSDGVFDPTKGHHVPVTSAFNDGLINTSTGKYHNPITGEDVDLKDAVERGLIDRSTYETITAPKLTDYRSNRQVNLIEAVREKIVDPKNRTVQLSRHSIVPISKAVLDGRIPQEIGEKMRRVDKLTFAEAVGLGLIDAKSNIFTDPDTGRQLTIAQAIDQGFIDTGSLEGIEGADEKNLSSVLTSSEFDENSGRIRDKKTGLYLTFRDAVDRGVIDGDSLLHDQDSGQLLTLRDALSRKKIDQDGRYVDGNNRLRLSDAIKSGRLTVIASPSEAVQAVTESVKRKDAEGYKFKIQEYEDGKSRSSTSGPKFREETTVTRLTPHNIEPGLSVRMRQSTTSIGDRARSFVDDPSSMADLQHEFLSNLEASQFDTDERIIENPKDGRRVSVREAAETGLLDVLSGEIVHPETGRRYSIPRAVHMKLVSGDAAKRLMEGLNIPLEEVHNASQTVSHSHRSPSPVTYVSSTSTTSQHPGETGVKTREFTKTINWHGQPSELRKSKTDPLAPYTTLSSSTDEPTQDAPSWARRRRMSENVVKVEVKNVPVLSVPGVVENWEKHGFQKILGDLEKKFSRVIFLSVFLLTLRMPLLKELSKTALQKIKDSLEEWRGRVKERLDAVETLCREGADTMPPEQFVQLREKQKKLADEYDHVVRTVEGVHGRLNILAALLIEFSSTTSAMQSWMMDRTRLGGELRAKSADPTRLNEARNEAKALLDEVQKEEGRLKKIGASVTRIEQEINTMYEEMSSNSSSPRGIQIEDVTETKQRVEKDFALLLKQFQDLLLFQNRVQAYNDEHSGLAKKADEWIRSLENQLSDVERSNSSEEEKLGWIEDLTRESSSGETYLNDTDASSNKLLLAIEGTPAAEQIQKRHQDLATELREKHRAALARLQQNFNDVTAKIAEAEGIKDAIANILEWSDRFVQRTSTPRELPLNEAALLELKREEQVLRSELESRQRVTDDLEKKTVDGDPRLSKDVSLAKKNLQHAANDLMGLRDNIGDAMKGLQKVSADSEKLSTALDNVSAKIRSANSRDAESLQSAEKDRDVILGKFSDLEEAAKLLLSIVNVTEGDAITDKIEELKARIENVDDELSSKKNVFDKIGDAEINFADAKNKADEWLLRYSNELNSLEPVSIQHPKLSDQRKEVLELSDQQKQGHAYLDNLEQLAHALIDANEPGTSRGNSVSQTVADFSARLNAQNDEIKRRIDKINKNDSKAISYDEAEADVLKWMRDRHNALTSMKLPATKEDVSSLSADLDRMDRAARSEQRRLEEVRLSARELVREAEVDEEKKDMLDREKLLTAEWEKCSDEFDATRDKVRDAEKTLGELQQVEKWLTARKKMMEAIGAPSTDHTVARAQSGQLQLLKAEIESEKPSLEAVDRMANQLSDSFPNASSLPLKVEDLKSKWNSLEGDIDRKFNDLEEAKKIGSELRTLQKELKNQLGELESNVEKAASFPSTEIENQLESLEDLKTSFGGVNSSISKMKKLLADAENLEIDPTNKSEIEEQLEATAKKADQINRKIENLKQAALSTRNEDAELAAQIDEIASVALSAANELSQAPPVTADSARLAEQSKTANDVYGRLVEREGSLSLAKAKLTDQLKKRPDAELKAKLDDLSSKWTPLIMSARDRKALVEKVAELVRQFNDKEEGLESRMQEDEKELDAILENKDPNSLGDALKLVELTMERRIADADSVLGLVGRIESSAPGPDSNRLRRKAEKLVDDCKTMAKRARITAGQVKRKNDLNAKFDRLVEAAEHFVSSQDEQLHREGELETKDRVQSKIGEIEDFWALKSRELRATGDEVKESGTEEDREKVETVIDDLQQKLAKVLDELRSRNAKHEEKKMLADRAVAETQRAVEAMNALHTEVNDLDSIGRSGQELARQKDECDDLLEKLEDGEEHAEKILADWDVALEQQVVGVPAWEANKSTIEGLKKVSARGKKRVAQRKKQIEQTQMEIDKIIKNADDILKSVAEMQESEAMSQESGEDARTHAQAVRKLKELSKPLGQQVDDFVSDCKLLIKTAGPESDTTELDNALKKVNETWLTFSATLADKQLGVDAAVQQMGRYEDAHRALLNWLEETEELMENQKPPSADAKVAKAQLHAYDVLLKHVEDKQASVNAFSQMIENMTNASSNEDENKSLKTKDDQVKQRYNELLSGAQERQRGLLDAVDMAERLTEITIPLESWLANADKRLLTLGKVPTSVEKSQELLMEHEKLENELGDRAGDLMLLKEVVPLLSALVSVEDANAVNGQAQRIEQRLQFLDRRVSEMKPIINDLILQISDFVMDTEGMIAWLDETEHRLLDLDDLPIAPDDLIEQSNILADLVVLIANREETMTSIIEVGRQLTVQGDSTESVQVQRCVENIKMRYSDLVSVADEKIALLAKAIPLSERFHEGFECVMQWIDAVDVDLQQIDEEDVETQTQFVYNLEEDISNWRPEVDELTAVSTQLQALCSPEKADELLQNTIEMNKMINSIADKVSRRAERLDMNKKQSRAVRDDCDFLVEWFADTRECLSTAAPPSVDPEYLKTQLKNQRLMNDDVNTNKVHLRNVAAEARKVARQLGADGSEDYAVLVETAEQGKELVEEVSALCQERTELLERALVLASQLANEFEELNGWLDQMENELQNAPIVTTATPGIELRAMHDHNTELTLMIAAYRPIVERFRADVNSLQAICGEQEAVMLGEVAGEVFTRYDSVRDVIRARGKAVENTMNATVGFGERLETFVQNLHGAADRLRENEGISADPVVLEGRLAENRAIVENLRDKESAYGALKQSASELLSNIPQGDPTGEDVTRKLGDLELLWGDIKQQAVERGALLEDVLGKAKHFWAELGHCQKAVDDLRVRLEMVEPAMGQPEQLTQQQQAIESVAYDMAKTKPRIDALSNAGSELSTFIPPEEKAVVDARIGSVQTGFSGITQLFADKNRNLISAMEEAMSFHGDLQALLQWLEKAEIRLELLPNIDSVKEIEEISRLLDGLRQFKEEVDEHGVLKEKIATTAHQLAAEAPPHLASAVRQPIAELNGRWTRLYAGLAQREHKLEGALLQMGRLAEAADQLLTWMDKTAGTLEEIRPKEGAVNLRDIEVALCKLAVVNNDVYSHEQRVQTLNKASQRLLKEDNGQSETSKKISLMNDKWIKIKSTIEQLGKEMAKAKSGAENAGKQLDLWRTWLEDMEAQLLSTKPTGGLPETAEAQLDEFRVLRSEVEQSSPELDAYIRQLDRYCTENVEDQWTNRNHAAVSAKWTKVKELCADREKKLELAVEEAVALESAMNEMESWIIASERKIADLAPVSRLQESLLAQIAEHEIWAEEVTERKQKMAAQQAAGVRMQYYCEKKDAIPIKNRLVSLKHRAEKISNRTNERGKQLSAAREESNLWMSGVQELEAFVNDMDLRLEADATVTSSVERLRQRLQEIKDVQKEVNDRQKYFETTRRRGALLAEHALRAESKKISMRNDELSKKWSDLSKKTLRKLREADQAVIESGAFDETLKELEKWVDEEISRDTAFDTKKIHGDVDAVHALVDEDTRRAADRKAKSQGVQTVLKKAEQLLNNGVDESDEILEASKRLTSKWAQVEEAARSRAASLKDAERQATDFDAKTHALLDWLTATEQRLKEPTTNLRAALSSVEEVKRDLEESAPKRDDCLQKGAEILAKCQPRAEQTVKNWLRVIDARWKEVSERADEREFALIEEEQKEKERDSTIAELLRFTAAKREQLTTMISLPAAQDLEAMEAIQKDLEQLDFDLREKQSEVDAVVKSIRKGVKNPAAEQLSSEWKQVWLDAMGLQSALESQRALLEEMKRLEAWRWEDWKERYVEWNDHAKARVSDLFRRIDRSHTGNVPRQVFIDGIIASKFPTSRLEMAKVADLFDKGDGLINSKEFINALRFDRSNRTEKPQTETEKINHEIERQRKTCSCCQPYQIEKISDNHYRFGDTHIKRMVRILRSTVMVRVGGGWESLDEFLHKHDPCRAKGRLNINLLYKDVAPAHAVDSMRAFTKNRHAKQFEVPPVGTPGPIMKIREKTERSIPMFGSSTPSRIPRAPSDLSMLDSPVGRGSRSTSRTSLLDMQIATSRPSSRASSDAGAGDSKSRIPSLRGKKGERYNPPSSLK</sequence>
<dbReference type="InterPro" id="IPR043197">
    <property type="entry name" value="Plakin"/>
</dbReference>
<evidence type="ECO:0000256" key="3">
    <source>
        <dbReference type="ARBA" id="ARBA00022490"/>
    </source>
</evidence>
<dbReference type="InterPro" id="IPR018159">
    <property type="entry name" value="Spectrin/alpha-actinin"/>
</dbReference>
<evidence type="ECO:0000259" key="12">
    <source>
        <dbReference type="PROSITE" id="PS51460"/>
    </source>
</evidence>
<dbReference type="InterPro" id="IPR011992">
    <property type="entry name" value="EF-hand-dom_pair"/>
</dbReference>
<feature type="domain" description="Calponin-homology (CH)" evidence="11">
    <location>
        <begin position="259"/>
        <end position="366"/>
    </location>
</feature>
<dbReference type="CDD" id="cd21189">
    <property type="entry name" value="CH_PLEC-like_rpt2"/>
    <property type="match status" value="1"/>
</dbReference>
<feature type="coiled-coil region" evidence="8">
    <location>
        <begin position="4486"/>
        <end position="4520"/>
    </location>
</feature>
<feature type="region of interest" description="Disordered" evidence="9">
    <location>
        <begin position="140"/>
        <end position="174"/>
    </location>
</feature>
<dbReference type="SMART" id="SM00250">
    <property type="entry name" value="PLEC"/>
    <property type="match status" value="20"/>
</dbReference>
<dbReference type="PANTHER" id="PTHR23169:SF23">
    <property type="entry name" value="SHORT STOP, ISOFORM H"/>
    <property type="match status" value="1"/>
</dbReference>
<evidence type="ECO:0000256" key="2">
    <source>
        <dbReference type="ARBA" id="ARBA00022443"/>
    </source>
</evidence>
<evidence type="ECO:0000256" key="9">
    <source>
        <dbReference type="SAM" id="MobiDB-lite"/>
    </source>
</evidence>
<dbReference type="SUPFAM" id="SSF47576">
    <property type="entry name" value="Calponin-homology domain, CH-domain"/>
    <property type="match status" value="1"/>
</dbReference>
<dbReference type="GO" id="GO:0008017">
    <property type="term" value="F:microtubule binding"/>
    <property type="evidence" value="ECO:0007669"/>
    <property type="project" value="InterPro"/>
</dbReference>
<dbReference type="SMART" id="SM00033">
    <property type="entry name" value="CH"/>
    <property type="match status" value="1"/>
</dbReference>
<dbReference type="SMART" id="SM00150">
    <property type="entry name" value="SPEC"/>
    <property type="match status" value="26"/>
</dbReference>
<keyword evidence="4" id="KW-0597">Phosphoprotein</keyword>
<keyword evidence="14" id="KW-1185">Reference proteome</keyword>
<evidence type="ECO:0000256" key="5">
    <source>
        <dbReference type="ARBA" id="ARBA00022737"/>
    </source>
</evidence>
<evidence type="ECO:0000256" key="1">
    <source>
        <dbReference type="ARBA" id="ARBA00004245"/>
    </source>
</evidence>
<comment type="subcellular location">
    <subcellularLocation>
        <location evidence="1">Cytoplasm</location>
        <location evidence="1">Cytoskeleton</location>
    </subcellularLocation>
</comment>
<feature type="coiled-coil region" evidence="8">
    <location>
        <begin position="4799"/>
        <end position="4837"/>
    </location>
</feature>
<dbReference type="SUPFAM" id="SSF47473">
    <property type="entry name" value="EF-hand"/>
    <property type="match status" value="1"/>
</dbReference>
<evidence type="ECO:0000256" key="8">
    <source>
        <dbReference type="SAM" id="Coils"/>
    </source>
</evidence>
<dbReference type="GO" id="GO:0031122">
    <property type="term" value="P:cytoplasmic microtubule organization"/>
    <property type="evidence" value="ECO:0007669"/>
    <property type="project" value="TreeGrafter"/>
</dbReference>
<dbReference type="FunFam" id="1.20.58.60:FF:000215">
    <property type="entry name" value="VAB-10B protein"/>
    <property type="match status" value="1"/>
</dbReference>
<feature type="region of interest" description="Disordered" evidence="9">
    <location>
        <begin position="3435"/>
        <end position="3465"/>
    </location>
</feature>
<keyword evidence="8" id="KW-0175">Coiled coil</keyword>
<proteinExistence type="predicted"/>
<dbReference type="Pfam" id="PF17902">
    <property type="entry name" value="SH3_10"/>
    <property type="match status" value="1"/>
</dbReference>
<feature type="region of interest" description="Disordered" evidence="9">
    <location>
        <begin position="1491"/>
        <end position="1558"/>
    </location>
</feature>
<evidence type="ECO:0000259" key="10">
    <source>
        <dbReference type="PROSITE" id="PS50002"/>
    </source>
</evidence>
<comment type="caution">
    <text evidence="13">The sequence shown here is derived from an EMBL/GenBank/DDBJ whole genome shotgun (WGS) entry which is preliminary data.</text>
</comment>
<dbReference type="InterPro" id="IPR036534">
    <property type="entry name" value="GAR_dom_sf"/>
</dbReference>
<dbReference type="GO" id="GO:0045104">
    <property type="term" value="P:intermediate filament cytoskeleton organization"/>
    <property type="evidence" value="ECO:0007669"/>
    <property type="project" value="InterPro"/>
</dbReference>
<dbReference type="SUPFAM" id="SSF143575">
    <property type="entry name" value="GAS2 domain-like"/>
    <property type="match status" value="1"/>
</dbReference>
<dbReference type="SUPFAM" id="SSF46966">
    <property type="entry name" value="Spectrin repeat"/>
    <property type="match status" value="20"/>
</dbReference>
<dbReference type="FunFam" id="3.30.920.20:FF:000002">
    <property type="entry name" value="dystonin isoform X1"/>
    <property type="match status" value="1"/>
</dbReference>
<feature type="coiled-coil region" evidence="8">
    <location>
        <begin position="3850"/>
        <end position="3892"/>
    </location>
</feature>
<dbReference type="InterPro" id="IPR003108">
    <property type="entry name" value="GAR_dom"/>
</dbReference>
<dbReference type="InterPro" id="IPR001452">
    <property type="entry name" value="SH3_domain"/>
</dbReference>
<protein>
    <submittedName>
        <fullName evidence="13">Uncharacterized protein</fullName>
    </submittedName>
</protein>
<dbReference type="PROSITE" id="PS50021">
    <property type="entry name" value="CH"/>
    <property type="match status" value="1"/>
</dbReference>
<feature type="coiled-coil region" evidence="8">
    <location>
        <begin position="4627"/>
        <end position="4654"/>
    </location>
</feature>
<feature type="compositionally biased region" description="Low complexity" evidence="9">
    <location>
        <begin position="7042"/>
        <end position="7052"/>
    </location>
</feature>
<dbReference type="InterPro" id="IPR001715">
    <property type="entry name" value="CH_dom"/>
</dbReference>